<dbReference type="GO" id="GO:0008023">
    <property type="term" value="C:transcription elongation factor complex"/>
    <property type="evidence" value="ECO:0007669"/>
    <property type="project" value="TreeGrafter"/>
</dbReference>
<evidence type="ECO:0000313" key="12">
    <source>
        <dbReference type="EMBL" id="KAJ5081035.1"/>
    </source>
</evidence>
<evidence type="ECO:0000256" key="11">
    <source>
        <dbReference type="SAM" id="MobiDB-lite"/>
    </source>
</evidence>
<keyword evidence="8 10" id="KW-0804">Transcription</keyword>
<proteinExistence type="inferred from homology"/>
<evidence type="ECO:0000313" key="13">
    <source>
        <dbReference type="Proteomes" id="UP001149165"/>
    </source>
</evidence>
<comment type="function">
    <text evidence="1 10">Transcription elongation factor implicated in the maintenance of proper chromatin structure in actively transcribed regions.</text>
</comment>
<keyword evidence="5 10" id="KW-0863">Zinc-finger</keyword>
<feature type="region of interest" description="Disordered" evidence="11">
    <location>
        <begin position="1"/>
        <end position="40"/>
    </location>
</feature>
<comment type="similarity">
    <text evidence="3 10">Belongs to the ELOF1 family.</text>
</comment>
<evidence type="ECO:0000256" key="1">
    <source>
        <dbReference type="ARBA" id="ARBA00003357"/>
    </source>
</evidence>
<reference evidence="12" key="1">
    <citation type="submission" date="2022-11" db="EMBL/GenBank/DDBJ databases">
        <authorList>
            <person name="Petersen C."/>
        </authorList>
    </citation>
    <scope>NUCLEOTIDE SEQUENCE</scope>
    <source>
        <strain evidence="12">IBT 30069</strain>
    </source>
</reference>
<dbReference type="Proteomes" id="UP001149165">
    <property type="component" value="Unassembled WGS sequence"/>
</dbReference>
<dbReference type="OrthoDB" id="445983at2759"/>
<comment type="subcellular location">
    <subcellularLocation>
        <location evidence="2 10">Nucleus</location>
    </subcellularLocation>
</comment>
<protein>
    <recommendedName>
        <fullName evidence="10">Transcription elongation factor 1 homolog</fullName>
    </recommendedName>
</protein>
<keyword evidence="12" id="KW-0648">Protein biosynthesis</keyword>
<keyword evidence="7 10" id="KW-0805">Transcription regulation</keyword>
<dbReference type="FunFam" id="2.20.25.190:FF:000001">
    <property type="entry name" value="Transcription elongation factor 1 homolog"/>
    <property type="match status" value="1"/>
</dbReference>
<evidence type="ECO:0000256" key="7">
    <source>
        <dbReference type="ARBA" id="ARBA00023015"/>
    </source>
</evidence>
<gene>
    <name evidence="12" type="ORF">N7456_013745</name>
</gene>
<evidence type="ECO:0000256" key="4">
    <source>
        <dbReference type="ARBA" id="ARBA00022723"/>
    </source>
</evidence>
<evidence type="ECO:0000256" key="9">
    <source>
        <dbReference type="ARBA" id="ARBA00023242"/>
    </source>
</evidence>
<dbReference type="EMBL" id="JAPQKH010000012">
    <property type="protein sequence ID" value="KAJ5081035.1"/>
    <property type="molecule type" value="Genomic_DNA"/>
</dbReference>
<feature type="region of interest" description="Disordered" evidence="11">
    <location>
        <begin position="122"/>
        <end position="141"/>
    </location>
</feature>
<accession>A0A9W9EFY3</accession>
<keyword evidence="12" id="KW-0251">Elongation factor</keyword>
<keyword evidence="13" id="KW-1185">Reference proteome</keyword>
<dbReference type="GO" id="GO:0008270">
    <property type="term" value="F:zinc ion binding"/>
    <property type="evidence" value="ECO:0007669"/>
    <property type="project" value="UniProtKB-KW"/>
</dbReference>
<dbReference type="PANTHER" id="PTHR20934">
    <property type="entry name" value="TRANSCRIPTION ELONGATION FACTOR 1 HOMOLOG"/>
    <property type="match status" value="1"/>
</dbReference>
<organism evidence="12 13">
    <name type="scientific">Penicillium angulare</name>
    <dbReference type="NCBI Taxonomy" id="116970"/>
    <lineage>
        <taxon>Eukaryota</taxon>
        <taxon>Fungi</taxon>
        <taxon>Dikarya</taxon>
        <taxon>Ascomycota</taxon>
        <taxon>Pezizomycotina</taxon>
        <taxon>Eurotiomycetes</taxon>
        <taxon>Eurotiomycetidae</taxon>
        <taxon>Eurotiales</taxon>
        <taxon>Aspergillaceae</taxon>
        <taxon>Penicillium</taxon>
    </lineage>
</organism>
<evidence type="ECO:0000256" key="2">
    <source>
        <dbReference type="ARBA" id="ARBA00004123"/>
    </source>
</evidence>
<dbReference type="GO" id="GO:0006368">
    <property type="term" value="P:transcription elongation by RNA polymerase II"/>
    <property type="evidence" value="ECO:0007669"/>
    <property type="project" value="TreeGrafter"/>
</dbReference>
<reference evidence="12" key="2">
    <citation type="journal article" date="2023" name="IMA Fungus">
        <title>Comparative genomic study of the Penicillium genus elucidates a diverse pangenome and 15 lateral gene transfer events.</title>
        <authorList>
            <person name="Petersen C."/>
            <person name="Sorensen T."/>
            <person name="Nielsen M.R."/>
            <person name="Sondergaard T.E."/>
            <person name="Sorensen J.L."/>
            <person name="Fitzpatrick D.A."/>
            <person name="Frisvad J.C."/>
            <person name="Nielsen K.L."/>
        </authorList>
    </citation>
    <scope>NUCLEOTIDE SEQUENCE</scope>
    <source>
        <strain evidence="12">IBT 30069</strain>
    </source>
</reference>
<dbReference type="Pfam" id="PF05129">
    <property type="entry name" value="Zn_ribbon_Elf1"/>
    <property type="match status" value="1"/>
</dbReference>
<evidence type="ECO:0000256" key="10">
    <source>
        <dbReference type="RuleBase" id="RU364033"/>
    </source>
</evidence>
<evidence type="ECO:0000256" key="6">
    <source>
        <dbReference type="ARBA" id="ARBA00022833"/>
    </source>
</evidence>
<dbReference type="GO" id="GO:0003746">
    <property type="term" value="F:translation elongation factor activity"/>
    <property type="evidence" value="ECO:0007669"/>
    <property type="project" value="UniProtKB-KW"/>
</dbReference>
<keyword evidence="4 10" id="KW-0479">Metal-binding</keyword>
<dbReference type="Gene3D" id="2.20.25.190">
    <property type="match status" value="1"/>
</dbReference>
<sequence>MVIRPPRPPKQSRREHKLTLSSQGKRKKSSRTPQGPRKREPLSTTFACLFCNHENSVVVKLDKKLGLGDLSCKVCGQKFQTGINYLSAAVDVYSDWVDACDAVAKDTANQYDGPGGLQVAASKQGISADTAPGDNFDDGDY</sequence>
<dbReference type="PANTHER" id="PTHR20934:SF0">
    <property type="entry name" value="TRANSCRIPTION ELONGATION FACTOR 1 HOMOLOG"/>
    <property type="match status" value="1"/>
</dbReference>
<evidence type="ECO:0000256" key="3">
    <source>
        <dbReference type="ARBA" id="ARBA00009730"/>
    </source>
</evidence>
<dbReference type="GO" id="GO:0000993">
    <property type="term" value="F:RNA polymerase II complex binding"/>
    <property type="evidence" value="ECO:0007669"/>
    <property type="project" value="TreeGrafter"/>
</dbReference>
<name>A0A9W9EFY3_9EURO</name>
<evidence type="ECO:0000256" key="8">
    <source>
        <dbReference type="ARBA" id="ARBA00023163"/>
    </source>
</evidence>
<dbReference type="SUPFAM" id="SSF57783">
    <property type="entry name" value="Zinc beta-ribbon"/>
    <property type="match status" value="1"/>
</dbReference>
<dbReference type="AlphaFoldDB" id="A0A9W9EFY3"/>
<comment type="caution">
    <text evidence="12">The sequence shown here is derived from an EMBL/GenBank/DDBJ whole genome shotgun (WGS) entry which is preliminary data.</text>
</comment>
<evidence type="ECO:0000256" key="5">
    <source>
        <dbReference type="ARBA" id="ARBA00022771"/>
    </source>
</evidence>
<keyword evidence="9 10" id="KW-0539">Nucleus</keyword>
<keyword evidence="6 10" id="KW-0862">Zinc</keyword>
<dbReference type="InterPro" id="IPR038567">
    <property type="entry name" value="T_Elf1_sf"/>
</dbReference>
<dbReference type="InterPro" id="IPR007808">
    <property type="entry name" value="Elf1"/>
</dbReference>